<dbReference type="KEGG" id="fsn:GS03_00792"/>
<keyword evidence="2" id="KW-1185">Reference proteome</keyword>
<dbReference type="Proteomes" id="UP000296862">
    <property type="component" value="Chromosome"/>
</dbReference>
<evidence type="ECO:0008006" key="3">
    <source>
        <dbReference type="Google" id="ProtNLM"/>
    </source>
</evidence>
<name>A0A4P7PRR5_9FLAO</name>
<sequence>MYKKSILRPILIVGLITIIFASCDKDFNELGTDIVGDDHFGFDVDSTTWTVKAYNQKLGAIASNNLPISPLGFYSNPAFGTTQANYVTQVELSNINPVFNNTDPTLYEDLPVIDSVIMDIPYFKTLDKTNSDGTKDYVLDSIFGAKPYDKDTNLPDSKFKLSVYQSNYFLRDLDPAQSLAEQQLFYTDQNSLIDNNKIPVLLNNAPLTNPPTGSEGTHNADGRENENFYFDKREHKLTTYEEDGVTKKYTRYLPSMRLHLRTDVFYDKILNAPAGQLASLANFKNYFRGIYFKVENGNPGNMAMINFKAGKITIYYKEDQITPDNVTTPDVNEYRKERVSKTFPLNLTGNSISLLQNSNENIDYLNAANSSQEASRLYLKGGEGAMAFIDLFGTTDLKGYVLNENYNESLPISAANPKYNLTGPNGISDEIDDIKFNGWLINEANLTFYVDKAAMSNNFPATNLPVEPNRIFLYDLTNKNILVDYTYDYTSNGSNPKFNKFIHDGIIQTEDVNDGRGDRGKRYRIRITNYVRNLIKNDSTNVRLGLSVTENINSIGLSKLRTPNANFDRAPSMSVLNQLGTVLYGTSPAVPEDKKMRLKIYYTKPN</sequence>
<organism evidence="1 2">
    <name type="scientific">Flavobacterium sangjuense</name>
    <dbReference type="NCBI Taxonomy" id="2518177"/>
    <lineage>
        <taxon>Bacteria</taxon>
        <taxon>Pseudomonadati</taxon>
        <taxon>Bacteroidota</taxon>
        <taxon>Flavobacteriia</taxon>
        <taxon>Flavobacteriales</taxon>
        <taxon>Flavobacteriaceae</taxon>
        <taxon>Flavobacterium</taxon>
    </lineage>
</organism>
<dbReference type="Pfam" id="PF14092">
    <property type="entry name" value="DUF4270"/>
    <property type="match status" value="1"/>
</dbReference>
<dbReference type="AlphaFoldDB" id="A0A4P7PRR5"/>
<dbReference type="EMBL" id="CP038810">
    <property type="protein sequence ID" value="QBZ97306.1"/>
    <property type="molecule type" value="Genomic_DNA"/>
</dbReference>
<dbReference type="InterPro" id="IPR025366">
    <property type="entry name" value="DUF4270"/>
</dbReference>
<protein>
    <recommendedName>
        <fullName evidence="3">DUF4270 domain-containing protein</fullName>
    </recommendedName>
</protein>
<dbReference type="RefSeq" id="WP_136151273.1">
    <property type="nucleotide sequence ID" value="NZ_CP038810.1"/>
</dbReference>
<gene>
    <name evidence="1" type="ORF">GS03_00792</name>
</gene>
<dbReference type="OrthoDB" id="1466062at2"/>
<dbReference type="PROSITE" id="PS51257">
    <property type="entry name" value="PROKAR_LIPOPROTEIN"/>
    <property type="match status" value="1"/>
</dbReference>
<evidence type="ECO:0000313" key="2">
    <source>
        <dbReference type="Proteomes" id="UP000296862"/>
    </source>
</evidence>
<evidence type="ECO:0000313" key="1">
    <source>
        <dbReference type="EMBL" id="QBZ97306.1"/>
    </source>
</evidence>
<accession>A0A4P7PRR5</accession>
<reference evidence="1 2" key="1">
    <citation type="submission" date="2019-04" db="EMBL/GenBank/DDBJ databases">
        <title>Flavobacterium sp. GS03.</title>
        <authorList>
            <person name="Kim H."/>
        </authorList>
    </citation>
    <scope>NUCLEOTIDE SEQUENCE [LARGE SCALE GENOMIC DNA]</scope>
    <source>
        <strain evidence="1 2">GS03</strain>
    </source>
</reference>
<proteinExistence type="predicted"/>